<dbReference type="InterPro" id="IPR057335">
    <property type="entry name" value="Beta-barrel_SelB"/>
</dbReference>
<dbReference type="InterPro" id="IPR031157">
    <property type="entry name" value="G_TR_CS"/>
</dbReference>
<dbReference type="FunFam" id="3.40.50.300:FF:001064">
    <property type="entry name" value="Selenocysteine-specific translation elongation factor"/>
    <property type="match status" value="1"/>
</dbReference>
<dbReference type="CDD" id="cd04171">
    <property type="entry name" value="SelB"/>
    <property type="match status" value="1"/>
</dbReference>
<keyword evidence="6" id="KW-0342">GTP-binding</keyword>
<keyword evidence="4" id="KW-0547">Nucleotide-binding</keyword>
<evidence type="ECO:0000256" key="4">
    <source>
        <dbReference type="ARBA" id="ARBA00022741"/>
    </source>
</evidence>
<dbReference type="InterPro" id="IPR036388">
    <property type="entry name" value="WH-like_DNA-bd_sf"/>
</dbReference>
<dbReference type="PANTHER" id="PTHR43721:SF22">
    <property type="entry name" value="ELONGATION FACTOR TU, MITOCHONDRIAL"/>
    <property type="match status" value="1"/>
</dbReference>
<gene>
    <name evidence="10" type="primary">selB</name>
    <name evidence="10" type="ORF">NSA47_14835</name>
</gene>
<dbReference type="Pfam" id="PF25461">
    <property type="entry name" value="Beta-barrel_SelB"/>
    <property type="match status" value="1"/>
</dbReference>
<accession>A0AAE3L0F1</accession>
<dbReference type="CDD" id="cd03696">
    <property type="entry name" value="SelB_II"/>
    <property type="match status" value="1"/>
</dbReference>
<dbReference type="InterPro" id="IPR004535">
    <property type="entry name" value="Transl_elong_SelB"/>
</dbReference>
<dbReference type="InterPro" id="IPR027417">
    <property type="entry name" value="P-loop_NTPase"/>
</dbReference>
<dbReference type="SUPFAM" id="SSF52540">
    <property type="entry name" value="P-loop containing nucleoside triphosphate hydrolases"/>
    <property type="match status" value="1"/>
</dbReference>
<comment type="caution">
    <text evidence="10">The sequence shown here is derived from an EMBL/GenBank/DDBJ whole genome shotgun (WGS) entry which is preliminary data.</text>
</comment>
<dbReference type="InterPro" id="IPR015191">
    <property type="entry name" value="SelB_WHD4"/>
</dbReference>
<dbReference type="InterPro" id="IPR005225">
    <property type="entry name" value="Small_GTP-bd"/>
</dbReference>
<dbReference type="InterPro" id="IPR009001">
    <property type="entry name" value="Transl_elong_EF1A/Init_IF2_C"/>
</dbReference>
<dbReference type="SUPFAM" id="SSF50465">
    <property type="entry name" value="EF-Tu/eEF-1alpha/eIF2-gamma C-terminal domain"/>
    <property type="match status" value="1"/>
</dbReference>
<evidence type="ECO:0000256" key="1">
    <source>
        <dbReference type="ARBA" id="ARBA00004496"/>
    </source>
</evidence>
<evidence type="ECO:0000256" key="6">
    <source>
        <dbReference type="ARBA" id="ARBA00023134"/>
    </source>
</evidence>
<dbReference type="GO" id="GO:0001514">
    <property type="term" value="P:selenocysteine incorporation"/>
    <property type="evidence" value="ECO:0007669"/>
    <property type="project" value="InterPro"/>
</dbReference>
<keyword evidence="3" id="KW-0963">Cytoplasm</keyword>
<keyword evidence="11" id="KW-1185">Reference proteome</keyword>
<evidence type="ECO:0000256" key="5">
    <source>
        <dbReference type="ARBA" id="ARBA00022917"/>
    </source>
</evidence>
<dbReference type="RefSeq" id="WP_257533407.1">
    <property type="nucleotide sequence ID" value="NZ_JANKAS010000023.1"/>
</dbReference>
<dbReference type="GO" id="GO:0003723">
    <property type="term" value="F:RNA binding"/>
    <property type="evidence" value="ECO:0007669"/>
    <property type="project" value="InterPro"/>
</dbReference>
<dbReference type="InterPro" id="IPR050055">
    <property type="entry name" value="EF-Tu_GTPase"/>
</dbReference>
<dbReference type="Gene3D" id="3.40.50.300">
    <property type="entry name" value="P-loop containing nucleotide triphosphate hydrolases"/>
    <property type="match status" value="1"/>
</dbReference>
<dbReference type="FunFam" id="2.40.30.10:FF:000020">
    <property type="entry name" value="Translation elongation factor EF-1"/>
    <property type="match status" value="1"/>
</dbReference>
<dbReference type="NCBIfam" id="TIGR00475">
    <property type="entry name" value="selB"/>
    <property type="match status" value="1"/>
</dbReference>
<evidence type="ECO:0000256" key="3">
    <source>
        <dbReference type="ARBA" id="ARBA00022490"/>
    </source>
</evidence>
<sequence length="636" mass="72770">MQNIIIGTAGHIDHGKTTLIKAITGKETDRLKEEKERGISIDLGFTYFDLPSGRRAGIVDVPGHEKFIKNMLAGVGGIDIVVLVVAADEGFMPQTQEHLNILSLLEVKKGIIALTKSDMVDEEWLEMVIEETKEQVKGTFLENTPIIPISSTKKIGIDELIEHIDQITVQVEERDKKVPFRLPIDRVFSITGFGTVVTGTLIEGTLQEGESIMLYPSQKETKVRNLQVHDKNVEKAEAGQRVAVNLSNFKKEQINRGDVLAKVDSLNTSMMIDVKLRLLSDSPFPIKNRERVRIYHGTSEILGRVVLLEQDELMPGQEGYAQLRLENQITAKTLDHFILRFYSPMVTIGGGIVLDTQPPKRKRFKEEVIGELKLKEQGESGEILKQFLKTYSKDFLTKEEIIKRIGLPSEELERIISSLASKDEIIQIAVGNMNYIFHPDFIHELGSKMRKYLQEFHNIQPLKSGVFKEEIRSRFFGEQKSKVIDELLGFLEEKEVIKIKEGIIALKEFNIRLTDSQKSIAEEIKEKFKKDGLTPPKPEEIWKDKGKTIEQYKQVFEALVEWEILVKVTEEIYIHKDIYDQIIVQLKKHFENYENIDVATFRDLAGTSRKYAIALLENFDQKKITKRLGDIRVMRK</sequence>
<dbReference type="Pfam" id="PF09107">
    <property type="entry name" value="WHD_3rd_SelB"/>
    <property type="match status" value="1"/>
</dbReference>
<evidence type="ECO:0000256" key="2">
    <source>
        <dbReference type="ARBA" id="ARBA00015953"/>
    </source>
</evidence>
<dbReference type="Proteomes" id="UP001205748">
    <property type="component" value="Unassembled WGS sequence"/>
</dbReference>
<evidence type="ECO:0000313" key="11">
    <source>
        <dbReference type="Proteomes" id="UP001205748"/>
    </source>
</evidence>
<dbReference type="Pfam" id="PF09106">
    <property type="entry name" value="WHD_2nd_SelB"/>
    <property type="match status" value="1"/>
</dbReference>
<keyword evidence="10" id="KW-0251">Elongation factor</keyword>
<dbReference type="PRINTS" id="PR00315">
    <property type="entry name" value="ELONGATNFCT"/>
</dbReference>
<proteinExistence type="predicted"/>
<dbReference type="Pfam" id="PF03144">
    <property type="entry name" value="GTP_EFTU_D2"/>
    <property type="match status" value="1"/>
</dbReference>
<reference evidence="10" key="1">
    <citation type="submission" date="2022-07" db="EMBL/GenBank/DDBJ databases">
        <title>Enhanced cultured diversity of the mouse gut microbiota enables custom-made synthetic communities.</title>
        <authorList>
            <person name="Afrizal A."/>
        </authorList>
    </citation>
    <scope>NUCLEOTIDE SEQUENCE</scope>
    <source>
        <strain evidence="10">DSM 28593</strain>
    </source>
</reference>
<dbReference type="Gene3D" id="1.10.10.10">
    <property type="entry name" value="Winged helix-like DNA-binding domain superfamily/Winged helix DNA-binding domain"/>
    <property type="match status" value="1"/>
</dbReference>
<feature type="domain" description="Tr-type G" evidence="9">
    <location>
        <begin position="1"/>
        <end position="172"/>
    </location>
</feature>
<dbReference type="InterPro" id="IPR015190">
    <property type="entry name" value="Elong_fac_SelB-wing-hlx_typ-2"/>
</dbReference>
<evidence type="ECO:0000313" key="10">
    <source>
        <dbReference type="EMBL" id="MCR1900241.1"/>
    </source>
</evidence>
<organism evidence="10 11">
    <name type="scientific">Irregularibacter muris</name>
    <dbReference type="NCBI Taxonomy" id="1796619"/>
    <lineage>
        <taxon>Bacteria</taxon>
        <taxon>Bacillati</taxon>
        <taxon>Bacillota</taxon>
        <taxon>Clostridia</taxon>
        <taxon>Eubacteriales</taxon>
        <taxon>Eubacteriaceae</taxon>
        <taxon>Irregularibacter</taxon>
    </lineage>
</organism>
<comment type="subcellular location">
    <subcellularLocation>
        <location evidence="1">Cytoplasm</location>
    </subcellularLocation>
</comment>
<dbReference type="GO" id="GO:0005525">
    <property type="term" value="F:GTP binding"/>
    <property type="evidence" value="ECO:0007669"/>
    <property type="project" value="UniProtKB-KW"/>
</dbReference>
<dbReference type="InterPro" id="IPR000795">
    <property type="entry name" value="T_Tr_GTP-bd_dom"/>
</dbReference>
<dbReference type="GO" id="GO:0005829">
    <property type="term" value="C:cytosol"/>
    <property type="evidence" value="ECO:0007669"/>
    <property type="project" value="TreeGrafter"/>
</dbReference>
<dbReference type="NCBIfam" id="TIGR00231">
    <property type="entry name" value="small_GTP"/>
    <property type="match status" value="1"/>
</dbReference>
<dbReference type="GO" id="GO:0003924">
    <property type="term" value="F:GTPase activity"/>
    <property type="evidence" value="ECO:0007669"/>
    <property type="project" value="InterPro"/>
</dbReference>
<name>A0AAE3L0F1_9FIRM</name>
<dbReference type="Pfam" id="PF00009">
    <property type="entry name" value="GTP_EFTU"/>
    <property type="match status" value="1"/>
</dbReference>
<protein>
    <recommendedName>
        <fullName evidence="2">Selenocysteine-specific elongation factor</fullName>
    </recommendedName>
    <alternativeName>
        <fullName evidence="8">SelB translation factor</fullName>
    </alternativeName>
</protein>
<dbReference type="AlphaFoldDB" id="A0AAE3L0F1"/>
<evidence type="ECO:0000259" key="9">
    <source>
        <dbReference type="PROSITE" id="PS51722"/>
    </source>
</evidence>
<keyword evidence="5" id="KW-0648">Protein biosynthesis</keyword>
<dbReference type="EMBL" id="JANKAS010000023">
    <property type="protein sequence ID" value="MCR1900241.1"/>
    <property type="molecule type" value="Genomic_DNA"/>
</dbReference>
<dbReference type="PANTHER" id="PTHR43721">
    <property type="entry name" value="ELONGATION FACTOR TU-RELATED"/>
    <property type="match status" value="1"/>
</dbReference>
<evidence type="ECO:0000256" key="7">
    <source>
        <dbReference type="ARBA" id="ARBA00025526"/>
    </source>
</evidence>
<dbReference type="InterPro" id="IPR004161">
    <property type="entry name" value="EFTu-like_2"/>
</dbReference>
<dbReference type="Gene3D" id="2.40.30.10">
    <property type="entry name" value="Translation factors"/>
    <property type="match status" value="1"/>
</dbReference>
<dbReference type="Gene3D" id="1.10.10.2770">
    <property type="match status" value="1"/>
</dbReference>
<dbReference type="PROSITE" id="PS51722">
    <property type="entry name" value="G_TR_2"/>
    <property type="match status" value="1"/>
</dbReference>
<evidence type="ECO:0000256" key="8">
    <source>
        <dbReference type="ARBA" id="ARBA00031615"/>
    </source>
</evidence>
<dbReference type="PROSITE" id="PS00301">
    <property type="entry name" value="G_TR_1"/>
    <property type="match status" value="1"/>
</dbReference>
<dbReference type="InterPro" id="IPR036390">
    <property type="entry name" value="WH_DNA-bd_sf"/>
</dbReference>
<dbReference type="InterPro" id="IPR009000">
    <property type="entry name" value="Transl_B-barrel_sf"/>
</dbReference>
<dbReference type="GO" id="GO:0003746">
    <property type="term" value="F:translation elongation factor activity"/>
    <property type="evidence" value="ECO:0007669"/>
    <property type="project" value="UniProtKB-KW"/>
</dbReference>
<dbReference type="CDD" id="cd15491">
    <property type="entry name" value="selB_III"/>
    <property type="match status" value="1"/>
</dbReference>
<dbReference type="SUPFAM" id="SSF50447">
    <property type="entry name" value="Translation proteins"/>
    <property type="match status" value="1"/>
</dbReference>
<dbReference type="SUPFAM" id="SSF46785">
    <property type="entry name" value="Winged helix' DNA-binding domain"/>
    <property type="match status" value="3"/>
</dbReference>
<comment type="function">
    <text evidence="7">Translation factor necessary for the incorporation of selenocysteine into proteins. It probably replaces EF-Tu for the insertion of selenocysteine directed by the UGA codon. SelB binds GTP and GDP.</text>
</comment>